<keyword evidence="2" id="KW-1185">Reference proteome</keyword>
<protein>
    <submittedName>
        <fullName evidence="1">Uncharacterized protein</fullName>
    </submittedName>
</protein>
<accession>A0ACC8CZU8</accession>
<sequence length="151" mass="17681">MDEEWVVLGDFNAVVSIEEQYGYRTYNASGSREFQDWLFDTTLVDMGYEGVPFTWSRSDGRDGIKMVKLDRGVCTTAWRWRFAEARIVHPPKFHSDHCPIILSLGEQPLPNGNFFRCQAAWFAHPDFVDSVRTIWNHSNELWTILRVYNKD</sequence>
<reference evidence="2" key="1">
    <citation type="journal article" date="2016" name="Nat. Biotechnol.">
        <title>Sequencing wild and cultivated cassava and related species reveals extensive interspecific hybridization and genetic diversity.</title>
        <authorList>
            <person name="Bredeson J.V."/>
            <person name="Lyons J.B."/>
            <person name="Prochnik S.E."/>
            <person name="Wu G.A."/>
            <person name="Ha C.M."/>
            <person name="Edsinger-Gonzales E."/>
            <person name="Grimwood J."/>
            <person name="Schmutz J."/>
            <person name="Rabbi I.Y."/>
            <person name="Egesi C."/>
            <person name="Nauluvula P."/>
            <person name="Lebot V."/>
            <person name="Ndunguru J."/>
            <person name="Mkamilo G."/>
            <person name="Bart R.S."/>
            <person name="Setter T.L."/>
            <person name="Gleadow R.M."/>
            <person name="Kulakow P."/>
            <person name="Ferguson M.E."/>
            <person name="Rounsley S."/>
            <person name="Rokhsar D.S."/>
        </authorList>
    </citation>
    <scope>NUCLEOTIDE SEQUENCE [LARGE SCALE GENOMIC DNA]</scope>
    <source>
        <strain evidence="2">cv. AM560-2</strain>
    </source>
</reference>
<evidence type="ECO:0000313" key="2">
    <source>
        <dbReference type="Proteomes" id="UP000091857"/>
    </source>
</evidence>
<proteinExistence type="predicted"/>
<dbReference type="EMBL" id="CM004396">
    <property type="protein sequence ID" value="OAY38580.2"/>
    <property type="molecule type" value="Genomic_DNA"/>
</dbReference>
<organism evidence="1 2">
    <name type="scientific">Manihot esculenta</name>
    <name type="common">Cassava</name>
    <name type="synonym">Jatropha manihot</name>
    <dbReference type="NCBI Taxonomy" id="3983"/>
    <lineage>
        <taxon>Eukaryota</taxon>
        <taxon>Viridiplantae</taxon>
        <taxon>Streptophyta</taxon>
        <taxon>Embryophyta</taxon>
        <taxon>Tracheophyta</taxon>
        <taxon>Spermatophyta</taxon>
        <taxon>Magnoliopsida</taxon>
        <taxon>eudicotyledons</taxon>
        <taxon>Gunneridae</taxon>
        <taxon>Pentapetalae</taxon>
        <taxon>rosids</taxon>
        <taxon>fabids</taxon>
        <taxon>Malpighiales</taxon>
        <taxon>Euphorbiaceae</taxon>
        <taxon>Crotonoideae</taxon>
        <taxon>Manihoteae</taxon>
        <taxon>Manihot</taxon>
    </lineage>
</organism>
<gene>
    <name evidence="1" type="ORF">MANES_10G021375v8</name>
</gene>
<evidence type="ECO:0000313" key="1">
    <source>
        <dbReference type="EMBL" id="OAY38580.2"/>
    </source>
</evidence>
<name>A0ACC8CZU8_MANES</name>
<comment type="caution">
    <text evidence="1">The sequence shown here is derived from an EMBL/GenBank/DDBJ whole genome shotgun (WGS) entry which is preliminary data.</text>
</comment>
<dbReference type="Proteomes" id="UP000091857">
    <property type="component" value="Chromosome 10"/>
</dbReference>